<dbReference type="Proteomes" id="UP000253551">
    <property type="component" value="Unassembled WGS sequence"/>
</dbReference>
<protein>
    <submittedName>
        <fullName evidence="2">Uncharacterized protein</fullName>
    </submittedName>
</protein>
<feature type="region of interest" description="Disordered" evidence="1">
    <location>
        <begin position="46"/>
        <end position="69"/>
    </location>
</feature>
<evidence type="ECO:0000313" key="2">
    <source>
        <dbReference type="EMBL" id="RCI06859.1"/>
    </source>
</evidence>
<dbReference type="EMBL" id="PJQM01000073">
    <property type="protein sequence ID" value="RCI06859.1"/>
    <property type="molecule type" value="Genomic_DNA"/>
</dbReference>
<feature type="region of interest" description="Disordered" evidence="1">
    <location>
        <begin position="83"/>
        <end position="118"/>
    </location>
</feature>
<proteinExistence type="predicted"/>
<name>A0A367KXB9_RHIST</name>
<sequence>MPEPLTSIDVVVNNVEKKEDDKPFTNPITVYNSMLASADSLYDETAVTAPSTPSGSGLLLPDESTAQKTKEISATRKNFVSISSNEESVPSLRNGEEDSEEYMTPASDEERKPESDINRKNEVSVEYVSNQAYCLQTVINSGYISLDRIIEKVKLDIENGVYDCRESSFNMFLKEDRRFMNRGKSTSCALTEQSSQPMLQSSNGSQLSLADNSQQFYSTTSTPIMVRVPKRKSALASAMKKKNCIIL</sequence>
<reference evidence="2 3" key="1">
    <citation type="journal article" date="2018" name="G3 (Bethesda)">
        <title>Phylogenetic and Phylogenomic Definition of Rhizopus Species.</title>
        <authorList>
            <person name="Gryganskyi A.P."/>
            <person name="Golan J."/>
            <person name="Dolatabadi S."/>
            <person name="Mondo S."/>
            <person name="Robb S."/>
            <person name="Idnurm A."/>
            <person name="Muszewska A."/>
            <person name="Steczkiewicz K."/>
            <person name="Masonjones S."/>
            <person name="Liao H.L."/>
            <person name="Gajdeczka M.T."/>
            <person name="Anike F."/>
            <person name="Vuek A."/>
            <person name="Anishchenko I.M."/>
            <person name="Voigt K."/>
            <person name="de Hoog G.S."/>
            <person name="Smith M.E."/>
            <person name="Heitman J."/>
            <person name="Vilgalys R."/>
            <person name="Stajich J.E."/>
        </authorList>
    </citation>
    <scope>NUCLEOTIDE SEQUENCE [LARGE SCALE GENOMIC DNA]</scope>
    <source>
        <strain evidence="2 3">LSU 92-RS-03</strain>
    </source>
</reference>
<organism evidence="2 3">
    <name type="scientific">Rhizopus stolonifer</name>
    <name type="common">Rhizopus nigricans</name>
    <dbReference type="NCBI Taxonomy" id="4846"/>
    <lineage>
        <taxon>Eukaryota</taxon>
        <taxon>Fungi</taxon>
        <taxon>Fungi incertae sedis</taxon>
        <taxon>Mucoromycota</taxon>
        <taxon>Mucoromycotina</taxon>
        <taxon>Mucoromycetes</taxon>
        <taxon>Mucorales</taxon>
        <taxon>Mucorineae</taxon>
        <taxon>Rhizopodaceae</taxon>
        <taxon>Rhizopus</taxon>
    </lineage>
</organism>
<dbReference type="AlphaFoldDB" id="A0A367KXB9"/>
<keyword evidence="3" id="KW-1185">Reference proteome</keyword>
<feature type="compositionally biased region" description="Basic and acidic residues" evidence="1">
    <location>
        <begin position="108"/>
        <end position="118"/>
    </location>
</feature>
<gene>
    <name evidence="2" type="ORF">CU098_012628</name>
</gene>
<comment type="caution">
    <text evidence="2">The sequence shown here is derived from an EMBL/GenBank/DDBJ whole genome shotgun (WGS) entry which is preliminary data.</text>
</comment>
<accession>A0A367KXB9</accession>
<evidence type="ECO:0000256" key="1">
    <source>
        <dbReference type="SAM" id="MobiDB-lite"/>
    </source>
</evidence>
<evidence type="ECO:0000313" key="3">
    <source>
        <dbReference type="Proteomes" id="UP000253551"/>
    </source>
</evidence>
<dbReference type="OrthoDB" id="10320778at2759"/>